<keyword evidence="3" id="KW-1185">Reference proteome</keyword>
<reference evidence="4" key="1">
    <citation type="submission" date="2017-02" db="UniProtKB">
        <authorList>
            <consortium name="WormBaseParasite"/>
        </authorList>
    </citation>
    <scope>IDENTIFICATION</scope>
</reference>
<name>A0A0R3PA47_ANGCS</name>
<reference evidence="2 3" key="2">
    <citation type="submission" date="2018-11" db="EMBL/GenBank/DDBJ databases">
        <authorList>
            <consortium name="Pathogen Informatics"/>
        </authorList>
    </citation>
    <scope>NUCLEOTIDE SEQUENCE [LARGE SCALE GENOMIC DNA]</scope>
    <source>
        <strain evidence="2 3">Costa Rica</strain>
    </source>
</reference>
<dbReference type="STRING" id="334426.A0A0R3PA47"/>
<organism evidence="4">
    <name type="scientific">Angiostrongylus costaricensis</name>
    <name type="common">Nematode worm</name>
    <dbReference type="NCBI Taxonomy" id="334426"/>
    <lineage>
        <taxon>Eukaryota</taxon>
        <taxon>Metazoa</taxon>
        <taxon>Ecdysozoa</taxon>
        <taxon>Nematoda</taxon>
        <taxon>Chromadorea</taxon>
        <taxon>Rhabditida</taxon>
        <taxon>Rhabditina</taxon>
        <taxon>Rhabditomorpha</taxon>
        <taxon>Strongyloidea</taxon>
        <taxon>Metastrongylidae</taxon>
        <taxon>Angiostrongylus</taxon>
    </lineage>
</organism>
<feature type="region of interest" description="Disordered" evidence="1">
    <location>
        <begin position="1"/>
        <end position="47"/>
    </location>
</feature>
<feature type="compositionally biased region" description="Basic and acidic residues" evidence="1">
    <location>
        <begin position="21"/>
        <end position="35"/>
    </location>
</feature>
<protein>
    <submittedName>
        <fullName evidence="2 4">Uncharacterized protein</fullName>
    </submittedName>
</protein>
<dbReference type="Proteomes" id="UP000267027">
    <property type="component" value="Unassembled WGS sequence"/>
</dbReference>
<evidence type="ECO:0000256" key="1">
    <source>
        <dbReference type="SAM" id="MobiDB-lite"/>
    </source>
</evidence>
<evidence type="ECO:0000313" key="2">
    <source>
        <dbReference type="EMBL" id="VDM51961.1"/>
    </source>
</evidence>
<gene>
    <name evidence="2" type="ORF">ACOC_LOCUS376</name>
</gene>
<feature type="compositionally biased region" description="Basic and acidic residues" evidence="1">
    <location>
        <begin position="1"/>
        <end position="12"/>
    </location>
</feature>
<proteinExistence type="predicted"/>
<evidence type="ECO:0000313" key="3">
    <source>
        <dbReference type="Proteomes" id="UP000267027"/>
    </source>
</evidence>
<dbReference type="OrthoDB" id="438179at2759"/>
<sequence length="173" mass="19343">MSNVLQEDHRPDNQSFSQRALKKDMMLDESLERAEPTGPLLRATGKNGRFTGARLSHSTINGTTGDTGDSCVSLVFSPPGIDQRREHILEECDRLRNDILPELGLYLEDKLHETVVELCGRKTLQERKKNLPFKLLNVKSAVEAAEEAAKEAPKQISPQEMFRRANGVAKCSK</sequence>
<evidence type="ECO:0000313" key="4">
    <source>
        <dbReference type="WBParaSite" id="ACOC_0000037501-mRNA-1"/>
    </source>
</evidence>
<dbReference type="WBParaSite" id="ACOC_0000037501-mRNA-1">
    <property type="protein sequence ID" value="ACOC_0000037501-mRNA-1"/>
    <property type="gene ID" value="ACOC_0000037501"/>
</dbReference>
<accession>A0A0R3PA47</accession>
<dbReference type="AlphaFoldDB" id="A0A0R3PA47"/>
<dbReference type="EMBL" id="UYYA01000035">
    <property type="protein sequence ID" value="VDM51961.1"/>
    <property type="molecule type" value="Genomic_DNA"/>
</dbReference>